<evidence type="ECO:0000256" key="5">
    <source>
        <dbReference type="ARBA" id="ARBA00022692"/>
    </source>
</evidence>
<gene>
    <name evidence="14" type="primary">ybeH</name>
    <name evidence="14" type="ORF">lacNasYZ03_13510</name>
</gene>
<proteinExistence type="inferred from homology"/>
<feature type="transmembrane region" description="Helical" evidence="13">
    <location>
        <begin position="78"/>
        <end position="96"/>
    </location>
</feature>
<evidence type="ECO:0000313" key="14">
    <source>
        <dbReference type="EMBL" id="GHW01664.1"/>
    </source>
</evidence>
<evidence type="ECO:0000256" key="6">
    <source>
        <dbReference type="ARBA" id="ARBA00022826"/>
    </source>
</evidence>
<evidence type="ECO:0000256" key="7">
    <source>
        <dbReference type="ARBA" id="ARBA00022958"/>
    </source>
</evidence>
<keyword evidence="11" id="KW-0407">Ion channel</keyword>
<dbReference type="EMBL" id="BOCI01000374">
    <property type="protein sequence ID" value="GHW01664.1"/>
    <property type="molecule type" value="Genomic_DNA"/>
</dbReference>
<evidence type="ECO:0000256" key="12">
    <source>
        <dbReference type="ARBA" id="ARBA00034430"/>
    </source>
</evidence>
<keyword evidence="4" id="KW-0633">Potassium transport</keyword>
<keyword evidence="8 13" id="KW-1133">Transmembrane helix</keyword>
<sequence>MDKNRIMAFTDGIEAIAATIMVLELSVPEHLTLSALLSEWPTFFAYIVSFALIYLAWRSHHNAFQKADKITTPVYLVNGIWLFWSSLVPFATGLIGSNPASALAAGIYVAIIFLWTLTFQFLDLAILKANPAAEADEVMTTAGRSIVFGGFLLAFLAIAVKPLLAVAVLILSNLVMAGYIMSREKKRY</sequence>
<dbReference type="Pfam" id="PF06736">
    <property type="entry name" value="TMEM175"/>
    <property type="match status" value="1"/>
</dbReference>
<keyword evidence="3" id="KW-0813">Transport</keyword>
<evidence type="ECO:0000256" key="8">
    <source>
        <dbReference type="ARBA" id="ARBA00022989"/>
    </source>
</evidence>
<comment type="caution">
    <text evidence="14">The sequence shown here is derived from an EMBL/GenBank/DDBJ whole genome shotgun (WGS) entry which is preliminary data.</text>
</comment>
<feature type="transmembrane region" description="Helical" evidence="13">
    <location>
        <begin position="164"/>
        <end position="182"/>
    </location>
</feature>
<comment type="subcellular location">
    <subcellularLocation>
        <location evidence="1">Membrane</location>
        <topology evidence="1">Multi-pass membrane protein</topology>
    </subcellularLocation>
</comment>
<keyword evidence="6" id="KW-0631">Potassium channel</keyword>
<evidence type="ECO:0000256" key="4">
    <source>
        <dbReference type="ARBA" id="ARBA00022538"/>
    </source>
</evidence>
<feature type="transmembrane region" description="Helical" evidence="13">
    <location>
        <begin position="40"/>
        <end position="57"/>
    </location>
</feature>
<evidence type="ECO:0000256" key="3">
    <source>
        <dbReference type="ARBA" id="ARBA00022448"/>
    </source>
</evidence>
<dbReference type="Proteomes" id="UP000616547">
    <property type="component" value="Unassembled WGS sequence"/>
</dbReference>
<dbReference type="InterPro" id="IPR010617">
    <property type="entry name" value="TMEM175-like"/>
</dbReference>
<name>A0ABQ3W8J6_9LACO</name>
<keyword evidence="5 13" id="KW-0812">Transmembrane</keyword>
<evidence type="ECO:0000256" key="13">
    <source>
        <dbReference type="SAM" id="Phobius"/>
    </source>
</evidence>
<keyword evidence="7" id="KW-0630">Potassium</keyword>
<evidence type="ECO:0000256" key="2">
    <source>
        <dbReference type="ARBA" id="ARBA00006920"/>
    </source>
</evidence>
<evidence type="ECO:0000256" key="10">
    <source>
        <dbReference type="ARBA" id="ARBA00023136"/>
    </source>
</evidence>
<organism evidence="14 15">
    <name type="scientific">Lactobacillus nasalidis</name>
    <dbReference type="NCBI Taxonomy" id="2797258"/>
    <lineage>
        <taxon>Bacteria</taxon>
        <taxon>Bacillati</taxon>
        <taxon>Bacillota</taxon>
        <taxon>Bacilli</taxon>
        <taxon>Lactobacillales</taxon>
        <taxon>Lactobacillaceae</taxon>
        <taxon>Lactobacillus</taxon>
    </lineage>
</organism>
<evidence type="ECO:0000256" key="9">
    <source>
        <dbReference type="ARBA" id="ARBA00023065"/>
    </source>
</evidence>
<protein>
    <submittedName>
        <fullName evidence="14">Membrane protein</fullName>
    </submittedName>
</protein>
<keyword evidence="15" id="KW-1185">Reference proteome</keyword>
<accession>A0ABQ3W8J6</accession>
<reference evidence="15" key="1">
    <citation type="submission" date="2021-01" db="EMBL/GenBank/DDBJ databases">
        <title>Draft genome sequence of Nasalis larvatus strain YZ03.</title>
        <authorList>
            <person name="Suzuki-Hashido N."/>
            <person name="Tsuchida S."/>
            <person name="Hayakawa T."/>
        </authorList>
    </citation>
    <scope>NUCLEOTIDE SEQUENCE [LARGE SCALE GENOMIC DNA]</scope>
    <source>
        <strain evidence="15">YZ03</strain>
    </source>
</reference>
<feature type="transmembrane region" description="Helical" evidence="13">
    <location>
        <begin position="138"/>
        <end position="158"/>
    </location>
</feature>
<keyword evidence="9" id="KW-0406">Ion transport</keyword>
<evidence type="ECO:0000256" key="11">
    <source>
        <dbReference type="ARBA" id="ARBA00023303"/>
    </source>
</evidence>
<comment type="similarity">
    <text evidence="2">Belongs to the TMEM175 family.</text>
</comment>
<comment type="catalytic activity">
    <reaction evidence="12">
        <text>K(+)(in) = K(+)(out)</text>
        <dbReference type="Rhea" id="RHEA:29463"/>
        <dbReference type="ChEBI" id="CHEBI:29103"/>
    </reaction>
</comment>
<evidence type="ECO:0000256" key="1">
    <source>
        <dbReference type="ARBA" id="ARBA00004141"/>
    </source>
</evidence>
<keyword evidence="10 13" id="KW-0472">Membrane</keyword>
<feature type="transmembrane region" description="Helical" evidence="13">
    <location>
        <begin position="102"/>
        <end position="126"/>
    </location>
</feature>
<dbReference type="RefSeq" id="WP_201336231.1">
    <property type="nucleotide sequence ID" value="NZ_BOCI01000374.1"/>
</dbReference>
<evidence type="ECO:0000313" key="15">
    <source>
        <dbReference type="Proteomes" id="UP000616547"/>
    </source>
</evidence>